<gene>
    <name evidence="2" type="ORF">H8S57_12430</name>
</gene>
<dbReference type="InterPro" id="IPR001387">
    <property type="entry name" value="Cro/C1-type_HTH"/>
</dbReference>
<evidence type="ECO:0000313" key="2">
    <source>
        <dbReference type="EMBL" id="MBC5734521.1"/>
    </source>
</evidence>
<proteinExistence type="predicted"/>
<dbReference type="GO" id="GO:0003677">
    <property type="term" value="F:DNA binding"/>
    <property type="evidence" value="ECO:0007669"/>
    <property type="project" value="InterPro"/>
</dbReference>
<dbReference type="PROSITE" id="PS50943">
    <property type="entry name" value="HTH_CROC1"/>
    <property type="match status" value="1"/>
</dbReference>
<dbReference type="Proteomes" id="UP000661435">
    <property type="component" value="Unassembled WGS sequence"/>
</dbReference>
<keyword evidence="3" id="KW-1185">Reference proteome</keyword>
<organism evidence="2 3">
    <name type="scientific">Lawsonibacter hominis</name>
    <dbReference type="NCBI Taxonomy" id="2763053"/>
    <lineage>
        <taxon>Bacteria</taxon>
        <taxon>Bacillati</taxon>
        <taxon>Bacillota</taxon>
        <taxon>Clostridia</taxon>
        <taxon>Eubacteriales</taxon>
        <taxon>Oscillospiraceae</taxon>
        <taxon>Lawsonibacter</taxon>
    </lineage>
</organism>
<feature type="domain" description="HTH cro/C1-type" evidence="1">
    <location>
        <begin position="11"/>
        <end position="66"/>
    </location>
</feature>
<dbReference type="InterPro" id="IPR010982">
    <property type="entry name" value="Lambda_DNA-bd_dom_sf"/>
</dbReference>
<reference evidence="2" key="1">
    <citation type="submission" date="2020-08" db="EMBL/GenBank/DDBJ databases">
        <title>Genome public.</title>
        <authorList>
            <person name="Liu C."/>
            <person name="Sun Q."/>
        </authorList>
    </citation>
    <scope>NUCLEOTIDE SEQUENCE</scope>
    <source>
        <strain evidence="2">NSJ-51</strain>
    </source>
</reference>
<dbReference type="EMBL" id="JACOPP010000019">
    <property type="protein sequence ID" value="MBC5734521.1"/>
    <property type="molecule type" value="Genomic_DNA"/>
</dbReference>
<protein>
    <submittedName>
        <fullName evidence="2">Helix-turn-helix transcriptional regulator</fullName>
    </submittedName>
</protein>
<sequence length="79" mass="9038">MQLNEAVSRRLVELMQERGMTQYQLYMKSGVPKSTIGNLVNCAYPSMKLRIIHELCQGLEIDLSSFFASPLFDENNLEP</sequence>
<dbReference type="SUPFAM" id="SSF47413">
    <property type="entry name" value="lambda repressor-like DNA-binding domains"/>
    <property type="match status" value="1"/>
</dbReference>
<dbReference type="Gene3D" id="1.10.260.40">
    <property type="entry name" value="lambda repressor-like DNA-binding domains"/>
    <property type="match status" value="1"/>
</dbReference>
<dbReference type="AlphaFoldDB" id="A0A8J6J882"/>
<name>A0A8J6J882_9FIRM</name>
<evidence type="ECO:0000259" key="1">
    <source>
        <dbReference type="PROSITE" id="PS50943"/>
    </source>
</evidence>
<dbReference type="CDD" id="cd00093">
    <property type="entry name" value="HTH_XRE"/>
    <property type="match status" value="1"/>
</dbReference>
<comment type="caution">
    <text evidence="2">The sequence shown here is derived from an EMBL/GenBank/DDBJ whole genome shotgun (WGS) entry which is preliminary data.</text>
</comment>
<evidence type="ECO:0000313" key="3">
    <source>
        <dbReference type="Proteomes" id="UP000661435"/>
    </source>
</evidence>
<dbReference type="Pfam" id="PF13443">
    <property type="entry name" value="HTH_26"/>
    <property type="match status" value="1"/>
</dbReference>
<dbReference type="RefSeq" id="WP_035301310.1">
    <property type="nucleotide sequence ID" value="NZ_JACOPP010000019.1"/>
</dbReference>
<accession>A0A8J6J882</accession>